<reference evidence="2 3" key="1">
    <citation type="submission" date="2020-09" db="EMBL/GenBank/DDBJ databases">
        <title>De no assembly of potato wild relative species, Solanum commersonii.</title>
        <authorList>
            <person name="Cho K."/>
        </authorList>
    </citation>
    <scope>NUCLEOTIDE SEQUENCE [LARGE SCALE GENOMIC DNA]</scope>
    <source>
        <strain evidence="2">LZ3.2</strain>
        <tissue evidence="2">Leaf</tissue>
    </source>
</reference>
<accession>A0A9J6A5B3</accession>
<name>A0A9J6A5B3_SOLCO</name>
<dbReference type="Proteomes" id="UP000824120">
    <property type="component" value="Chromosome 2"/>
</dbReference>
<comment type="caution">
    <text evidence="2">The sequence shown here is derived from an EMBL/GenBank/DDBJ whole genome shotgun (WGS) entry which is preliminary data.</text>
</comment>
<sequence>MSLISARIPQKEAPSSIHLDDIPENNPLYAQLQAYLSQKQCDTFAFITKEEADDIKSNEKVTKARERGNYRGRGRSSPGSSGSSYGSSSSSLIIQSGGMSLISARIPQKEASSLIHLDDIPQNNPLYAQLQAYLSQKQSDTFASTAK</sequence>
<keyword evidence="3" id="KW-1185">Reference proteome</keyword>
<proteinExistence type="predicted"/>
<organism evidence="2 3">
    <name type="scientific">Solanum commersonii</name>
    <name type="common">Commerson's wild potato</name>
    <name type="synonym">Commerson's nightshade</name>
    <dbReference type="NCBI Taxonomy" id="4109"/>
    <lineage>
        <taxon>Eukaryota</taxon>
        <taxon>Viridiplantae</taxon>
        <taxon>Streptophyta</taxon>
        <taxon>Embryophyta</taxon>
        <taxon>Tracheophyta</taxon>
        <taxon>Spermatophyta</taxon>
        <taxon>Magnoliopsida</taxon>
        <taxon>eudicotyledons</taxon>
        <taxon>Gunneridae</taxon>
        <taxon>Pentapetalae</taxon>
        <taxon>asterids</taxon>
        <taxon>lamiids</taxon>
        <taxon>Solanales</taxon>
        <taxon>Solanaceae</taxon>
        <taxon>Solanoideae</taxon>
        <taxon>Solaneae</taxon>
        <taxon>Solanum</taxon>
    </lineage>
</organism>
<dbReference type="AlphaFoldDB" id="A0A9J6A5B3"/>
<evidence type="ECO:0000313" key="3">
    <source>
        <dbReference type="Proteomes" id="UP000824120"/>
    </source>
</evidence>
<evidence type="ECO:0000256" key="1">
    <source>
        <dbReference type="SAM" id="MobiDB-lite"/>
    </source>
</evidence>
<evidence type="ECO:0000313" key="2">
    <source>
        <dbReference type="EMBL" id="KAG5619568.1"/>
    </source>
</evidence>
<feature type="compositionally biased region" description="Basic and acidic residues" evidence="1">
    <location>
        <begin position="53"/>
        <end position="69"/>
    </location>
</feature>
<feature type="region of interest" description="Disordered" evidence="1">
    <location>
        <begin position="1"/>
        <end position="22"/>
    </location>
</feature>
<feature type="compositionally biased region" description="Low complexity" evidence="1">
    <location>
        <begin position="75"/>
        <end position="91"/>
    </location>
</feature>
<feature type="region of interest" description="Disordered" evidence="1">
    <location>
        <begin position="53"/>
        <end position="91"/>
    </location>
</feature>
<dbReference type="EMBL" id="JACXVP010000002">
    <property type="protein sequence ID" value="KAG5619568.1"/>
    <property type="molecule type" value="Genomic_DNA"/>
</dbReference>
<gene>
    <name evidence="2" type="ORF">H5410_004786</name>
</gene>
<protein>
    <submittedName>
        <fullName evidence="2">Uncharacterized protein</fullName>
    </submittedName>
</protein>